<keyword evidence="2" id="KW-1185">Reference proteome</keyword>
<protein>
    <submittedName>
        <fullName evidence="1">Uncharacterized protein</fullName>
    </submittedName>
</protein>
<accession>A0A1M4MW79</accession>
<evidence type="ECO:0000313" key="1">
    <source>
        <dbReference type="EMBL" id="SCM65937.1"/>
    </source>
</evidence>
<gene>
    <name evidence="1" type="ORF">KARMA_0107</name>
</gene>
<reference evidence="2" key="1">
    <citation type="submission" date="2016-09" db="EMBL/GenBank/DDBJ databases">
        <authorList>
            <person name="Wibberg D."/>
        </authorList>
    </citation>
    <scope>NUCLEOTIDE SEQUENCE [LARGE SCALE GENOMIC DNA]</scope>
</reference>
<dbReference type="AlphaFoldDB" id="A0A1M4MW79"/>
<sequence>MPQLARALPALWGRSGATVSYLPRGRPPFAQIAANAR</sequence>
<name>A0A1M4MW79_9RHOB</name>
<dbReference type="Proteomes" id="UP000184085">
    <property type="component" value="Unassembled WGS sequence"/>
</dbReference>
<organism evidence="1 2">
    <name type="scientific">Donghicola eburneus</name>
    <dbReference type="NCBI Taxonomy" id="393278"/>
    <lineage>
        <taxon>Bacteria</taxon>
        <taxon>Pseudomonadati</taxon>
        <taxon>Pseudomonadota</taxon>
        <taxon>Alphaproteobacteria</taxon>
        <taxon>Rhodobacterales</taxon>
        <taxon>Roseobacteraceae</taxon>
        <taxon>Donghicola</taxon>
    </lineage>
</organism>
<proteinExistence type="predicted"/>
<evidence type="ECO:0000313" key="2">
    <source>
        <dbReference type="Proteomes" id="UP000184085"/>
    </source>
</evidence>
<dbReference type="EMBL" id="FMJB01000002">
    <property type="protein sequence ID" value="SCM65937.1"/>
    <property type="molecule type" value="Genomic_DNA"/>
</dbReference>